<reference evidence="1 2" key="2">
    <citation type="journal article" date="2022" name="Mol. Ecol. Resour.">
        <title>The genomes of chicory, endive, great burdock and yacon provide insights into Asteraceae paleo-polyploidization history and plant inulin production.</title>
        <authorList>
            <person name="Fan W."/>
            <person name="Wang S."/>
            <person name="Wang H."/>
            <person name="Wang A."/>
            <person name="Jiang F."/>
            <person name="Liu H."/>
            <person name="Zhao H."/>
            <person name="Xu D."/>
            <person name="Zhang Y."/>
        </authorList>
    </citation>
    <scope>NUCLEOTIDE SEQUENCE [LARGE SCALE GENOMIC DNA]</scope>
    <source>
        <strain evidence="2">cv. Punajuju</strain>
        <tissue evidence="1">Leaves</tissue>
    </source>
</reference>
<sequence length="83" mass="8965">MLRSSISSSSSLINDFDQKTENKTDGGGKYLLTRDAIGDGVGDATEYGVGDIVGEAVESEKRDLEWQEDDPVAPFANFLYGSK</sequence>
<accession>A0ACB9H866</accession>
<comment type="caution">
    <text evidence="1">The sequence shown here is derived from an EMBL/GenBank/DDBJ whole genome shotgun (WGS) entry which is preliminary data.</text>
</comment>
<evidence type="ECO:0000313" key="2">
    <source>
        <dbReference type="Proteomes" id="UP001055811"/>
    </source>
</evidence>
<protein>
    <submittedName>
        <fullName evidence="1">Uncharacterized protein</fullName>
    </submittedName>
</protein>
<organism evidence="1 2">
    <name type="scientific">Cichorium intybus</name>
    <name type="common">Chicory</name>
    <dbReference type="NCBI Taxonomy" id="13427"/>
    <lineage>
        <taxon>Eukaryota</taxon>
        <taxon>Viridiplantae</taxon>
        <taxon>Streptophyta</taxon>
        <taxon>Embryophyta</taxon>
        <taxon>Tracheophyta</taxon>
        <taxon>Spermatophyta</taxon>
        <taxon>Magnoliopsida</taxon>
        <taxon>eudicotyledons</taxon>
        <taxon>Gunneridae</taxon>
        <taxon>Pentapetalae</taxon>
        <taxon>asterids</taxon>
        <taxon>campanulids</taxon>
        <taxon>Asterales</taxon>
        <taxon>Asteraceae</taxon>
        <taxon>Cichorioideae</taxon>
        <taxon>Cichorieae</taxon>
        <taxon>Cichoriinae</taxon>
        <taxon>Cichorium</taxon>
    </lineage>
</organism>
<name>A0ACB9H866_CICIN</name>
<dbReference type="EMBL" id="CM042009">
    <property type="protein sequence ID" value="KAI3791142.1"/>
    <property type="molecule type" value="Genomic_DNA"/>
</dbReference>
<gene>
    <name evidence="1" type="ORF">L2E82_04789</name>
</gene>
<dbReference type="Proteomes" id="UP001055811">
    <property type="component" value="Linkage Group LG01"/>
</dbReference>
<keyword evidence="2" id="KW-1185">Reference proteome</keyword>
<reference evidence="2" key="1">
    <citation type="journal article" date="2022" name="Mol. Ecol. Resour.">
        <title>The genomes of chicory, endive, great burdock and yacon provide insights into Asteraceae palaeo-polyploidization history and plant inulin production.</title>
        <authorList>
            <person name="Fan W."/>
            <person name="Wang S."/>
            <person name="Wang H."/>
            <person name="Wang A."/>
            <person name="Jiang F."/>
            <person name="Liu H."/>
            <person name="Zhao H."/>
            <person name="Xu D."/>
            <person name="Zhang Y."/>
        </authorList>
    </citation>
    <scope>NUCLEOTIDE SEQUENCE [LARGE SCALE GENOMIC DNA]</scope>
    <source>
        <strain evidence="2">cv. Punajuju</strain>
    </source>
</reference>
<proteinExistence type="predicted"/>
<evidence type="ECO:0000313" key="1">
    <source>
        <dbReference type="EMBL" id="KAI3791142.1"/>
    </source>
</evidence>